<dbReference type="GO" id="GO:0005524">
    <property type="term" value="F:ATP binding"/>
    <property type="evidence" value="ECO:0007669"/>
    <property type="project" value="UniProtKB-KW"/>
</dbReference>
<dbReference type="PANTHER" id="PTHR42788:SF10">
    <property type="entry name" value="ABC TRANSPORTER ATP-BINDING PROTEIN"/>
    <property type="match status" value="1"/>
</dbReference>
<evidence type="ECO:0000313" key="7">
    <source>
        <dbReference type="Proteomes" id="UP000029493"/>
    </source>
</evidence>
<dbReference type="OrthoDB" id="9802264at2"/>
<evidence type="ECO:0000313" key="6">
    <source>
        <dbReference type="EMBL" id="AIR88724.1"/>
    </source>
</evidence>
<evidence type="ECO:0000256" key="1">
    <source>
        <dbReference type="ARBA" id="ARBA00005417"/>
    </source>
</evidence>
<keyword evidence="3" id="KW-0547">Nucleotide-binding</keyword>
<dbReference type="AlphaFoldDB" id="A0A089WNL6"/>
<dbReference type="InterPro" id="IPR017871">
    <property type="entry name" value="ABC_transporter-like_CS"/>
</dbReference>
<gene>
    <name evidence="6" type="ORF">LK03_05360</name>
</gene>
<organism evidence="6 7">
    <name type="scientific">Pseudomonas cremoricolorata</name>
    <dbReference type="NCBI Taxonomy" id="157783"/>
    <lineage>
        <taxon>Bacteria</taxon>
        <taxon>Pseudomonadati</taxon>
        <taxon>Pseudomonadota</taxon>
        <taxon>Gammaproteobacteria</taxon>
        <taxon>Pseudomonadales</taxon>
        <taxon>Pseudomonadaceae</taxon>
        <taxon>Pseudomonas</taxon>
    </lineage>
</organism>
<comment type="similarity">
    <text evidence="1">Belongs to the ABC transporter superfamily.</text>
</comment>
<accession>A0A089WNL6</accession>
<dbReference type="PROSITE" id="PS50893">
    <property type="entry name" value="ABC_TRANSPORTER_2"/>
    <property type="match status" value="1"/>
</dbReference>
<feature type="domain" description="ABC transporter" evidence="5">
    <location>
        <begin position="25"/>
        <end position="256"/>
    </location>
</feature>
<dbReference type="Proteomes" id="UP000029493">
    <property type="component" value="Chromosome"/>
</dbReference>
<dbReference type="PANTHER" id="PTHR42788">
    <property type="entry name" value="TAURINE IMPORT ATP-BINDING PROTEIN-RELATED"/>
    <property type="match status" value="1"/>
</dbReference>
<dbReference type="GO" id="GO:0016887">
    <property type="term" value="F:ATP hydrolysis activity"/>
    <property type="evidence" value="ECO:0007669"/>
    <property type="project" value="InterPro"/>
</dbReference>
<dbReference type="eggNOG" id="COG1116">
    <property type="taxonomic scope" value="Bacteria"/>
</dbReference>
<dbReference type="InterPro" id="IPR003439">
    <property type="entry name" value="ABC_transporter-like_ATP-bd"/>
</dbReference>
<dbReference type="EMBL" id="CP009455">
    <property type="protein sequence ID" value="AIR88724.1"/>
    <property type="molecule type" value="Genomic_DNA"/>
</dbReference>
<evidence type="ECO:0000256" key="4">
    <source>
        <dbReference type="ARBA" id="ARBA00022840"/>
    </source>
</evidence>
<keyword evidence="7" id="KW-1185">Reference proteome</keyword>
<evidence type="ECO:0000259" key="5">
    <source>
        <dbReference type="PROSITE" id="PS50893"/>
    </source>
</evidence>
<evidence type="ECO:0000256" key="3">
    <source>
        <dbReference type="ARBA" id="ARBA00022741"/>
    </source>
</evidence>
<proteinExistence type="inferred from homology"/>
<protein>
    <submittedName>
        <fullName evidence="6">Sulfonate ABC transporter ATP-binding protein</fullName>
    </submittedName>
</protein>
<dbReference type="SUPFAM" id="SSF52540">
    <property type="entry name" value="P-loop containing nucleoside triphosphate hydrolases"/>
    <property type="match status" value="1"/>
</dbReference>
<dbReference type="SMART" id="SM00382">
    <property type="entry name" value="AAA"/>
    <property type="match status" value="1"/>
</dbReference>
<dbReference type="InterPro" id="IPR050166">
    <property type="entry name" value="ABC_transporter_ATP-bind"/>
</dbReference>
<dbReference type="InterPro" id="IPR003593">
    <property type="entry name" value="AAA+_ATPase"/>
</dbReference>
<name>A0A089WNL6_9PSED</name>
<keyword evidence="4 6" id="KW-0067">ATP-binding</keyword>
<dbReference type="RefSeq" id="WP_038411393.1">
    <property type="nucleotide sequence ID" value="NZ_CP009455.1"/>
</dbReference>
<dbReference type="Gene3D" id="3.40.50.300">
    <property type="entry name" value="P-loop containing nucleotide triphosphate hydrolases"/>
    <property type="match status" value="1"/>
</dbReference>
<evidence type="ECO:0000256" key="2">
    <source>
        <dbReference type="ARBA" id="ARBA00022448"/>
    </source>
</evidence>
<dbReference type="CDD" id="cd03293">
    <property type="entry name" value="ABC_NrtD_SsuB_transporters"/>
    <property type="match status" value="1"/>
</dbReference>
<dbReference type="STRING" id="157783.LK03_05360"/>
<keyword evidence="2" id="KW-0813">Transport</keyword>
<reference evidence="6 7" key="1">
    <citation type="submission" date="2014-09" db="EMBL/GenBank/DDBJ databases">
        <authorList>
            <person name="Chan K.-G."/>
        </authorList>
    </citation>
    <scope>NUCLEOTIDE SEQUENCE [LARGE SCALE GENOMIC DNA]</scope>
    <source>
        <strain evidence="6 7">ND07</strain>
    </source>
</reference>
<dbReference type="Pfam" id="PF00005">
    <property type="entry name" value="ABC_tran"/>
    <property type="match status" value="1"/>
</dbReference>
<sequence length="288" mass="31613">MNAPLPGHAASTLSRNPQAAPLLAVDHLSLEYRSAQHVVRATHQVSFEVDQADRFVLLGPSGCGKSSLLKAVAGFLAPQEGQILLQGVPVRGPGPDRIVVFQEFDQLPPWKTVKQNVMFPLLVSGQLPRKEAEQRALHYLDKVGLAAFAEAYPHTLSGGMKARVAIARALATQPKILLMDEPFAALDALTRRKMQEELLLLWEEVRFTLLFVTHSIEEALVVGNRILLLSPHPGRVRAEVHSHQYDQGSLGGAELQASARRIHRLLFDEGDSPAPATELGFNDIRIAY</sequence>
<dbReference type="InterPro" id="IPR027417">
    <property type="entry name" value="P-loop_NTPase"/>
</dbReference>
<dbReference type="PROSITE" id="PS00211">
    <property type="entry name" value="ABC_TRANSPORTER_1"/>
    <property type="match status" value="1"/>
</dbReference>
<dbReference type="KEGG" id="psw:LK03_05360"/>